<evidence type="ECO:0000313" key="2">
    <source>
        <dbReference type="Proteomes" id="UP000790377"/>
    </source>
</evidence>
<evidence type="ECO:0000313" key="1">
    <source>
        <dbReference type="EMBL" id="KAH7902968.1"/>
    </source>
</evidence>
<gene>
    <name evidence="1" type="ORF">BJ138DRAFT_1120887</name>
</gene>
<dbReference type="EMBL" id="MU269349">
    <property type="protein sequence ID" value="KAH7902968.1"/>
    <property type="molecule type" value="Genomic_DNA"/>
</dbReference>
<protein>
    <submittedName>
        <fullName evidence="1">Uncharacterized protein</fullName>
    </submittedName>
</protein>
<dbReference type="Proteomes" id="UP000790377">
    <property type="component" value="Unassembled WGS sequence"/>
</dbReference>
<name>A0ACB7ZRJ9_9AGAM</name>
<organism evidence="1 2">
    <name type="scientific">Hygrophoropsis aurantiaca</name>
    <dbReference type="NCBI Taxonomy" id="72124"/>
    <lineage>
        <taxon>Eukaryota</taxon>
        <taxon>Fungi</taxon>
        <taxon>Dikarya</taxon>
        <taxon>Basidiomycota</taxon>
        <taxon>Agaricomycotina</taxon>
        <taxon>Agaricomycetes</taxon>
        <taxon>Agaricomycetidae</taxon>
        <taxon>Boletales</taxon>
        <taxon>Coniophorineae</taxon>
        <taxon>Hygrophoropsidaceae</taxon>
        <taxon>Hygrophoropsis</taxon>
    </lineage>
</organism>
<sequence>MKVETHNVLTFTVRELEAALELVKTQNEIFTAHENDLATAPGLLANSECPACYLRHHRLHCGVCGIKIEGTDNDHCGLGAIAMKIDESEEAKLCAQVTHDSQQAAMALDALPPAPDTPAPDAPPTAPVVEWAVGKAIRWYAVTVGLEVGVYEGWPIAHRQVVGVSGSCYTYHRSRAAAEAAFSKALDAGAVTTVTM</sequence>
<proteinExistence type="predicted"/>
<keyword evidence="2" id="KW-1185">Reference proteome</keyword>
<accession>A0ACB7ZRJ9</accession>
<comment type="caution">
    <text evidence="1">The sequence shown here is derived from an EMBL/GenBank/DDBJ whole genome shotgun (WGS) entry which is preliminary data.</text>
</comment>
<reference evidence="1" key="1">
    <citation type="journal article" date="2021" name="New Phytol.">
        <title>Evolutionary innovations through gain and loss of genes in the ectomycorrhizal Boletales.</title>
        <authorList>
            <person name="Wu G."/>
            <person name="Miyauchi S."/>
            <person name="Morin E."/>
            <person name="Kuo A."/>
            <person name="Drula E."/>
            <person name="Varga T."/>
            <person name="Kohler A."/>
            <person name="Feng B."/>
            <person name="Cao Y."/>
            <person name="Lipzen A."/>
            <person name="Daum C."/>
            <person name="Hundley H."/>
            <person name="Pangilinan J."/>
            <person name="Johnson J."/>
            <person name="Barry K."/>
            <person name="LaButti K."/>
            <person name="Ng V."/>
            <person name="Ahrendt S."/>
            <person name="Min B."/>
            <person name="Choi I.G."/>
            <person name="Park H."/>
            <person name="Plett J.M."/>
            <person name="Magnuson J."/>
            <person name="Spatafora J.W."/>
            <person name="Nagy L.G."/>
            <person name="Henrissat B."/>
            <person name="Grigoriev I.V."/>
            <person name="Yang Z.L."/>
            <person name="Xu J."/>
            <person name="Martin F.M."/>
        </authorList>
    </citation>
    <scope>NUCLEOTIDE SEQUENCE</scope>
    <source>
        <strain evidence="1">ATCC 28755</strain>
    </source>
</reference>